<keyword evidence="7" id="KW-0378">Hydrolase</keyword>
<evidence type="ECO:0000256" key="4">
    <source>
        <dbReference type="ARBA" id="ARBA00023136"/>
    </source>
</evidence>
<feature type="transmembrane region" description="Helical" evidence="6">
    <location>
        <begin position="20"/>
        <end position="44"/>
    </location>
</feature>
<evidence type="ECO:0000256" key="3">
    <source>
        <dbReference type="ARBA" id="ARBA00022989"/>
    </source>
</evidence>
<evidence type="ECO:0000313" key="7">
    <source>
        <dbReference type="EMBL" id="MDP9828580.1"/>
    </source>
</evidence>
<keyword evidence="8" id="KW-1185">Reference proteome</keyword>
<dbReference type="PANTHER" id="PTHR30168">
    <property type="entry name" value="PUTATIVE MEMBRANE PROTEIN YPFJ"/>
    <property type="match status" value="1"/>
</dbReference>
<sequence>MGIEFDDDRVDVGGVDDRRGMGLGTGGLAIGGGAGVIGVVIYLVMTFLGGDPGGGGFTQLGAGSASSTGKQESRQELSDRCNSDGALDQYTDCRLIKVYDIADTTWEDEFSQRGLDYHAPTLVFFDDAVSTGCGQASSAVGPFYCPAGEEIYLDLDFLDQLQEEYGAEGEFAQAYILAHEYGHHLQTLLGTEQQVRQAQQSNPEAENEYSVAMELQADCYAGVWSKLADQAKSGIDLTQANIAEAQKAAQAVGDDRIQSRSGGEVDQDSWTHGSAEQRKKWFTTGYSAGDIDQCDTFSSMGL</sequence>
<keyword evidence="7" id="KW-0645">Protease</keyword>
<keyword evidence="4 6" id="KW-0472">Membrane</keyword>
<protein>
    <submittedName>
        <fullName evidence="7">Metalloprotease</fullName>
    </submittedName>
</protein>
<keyword evidence="2 6" id="KW-0812">Transmembrane</keyword>
<evidence type="ECO:0000313" key="8">
    <source>
        <dbReference type="Proteomes" id="UP001235712"/>
    </source>
</evidence>
<comment type="caution">
    <text evidence="7">The sequence shown here is derived from an EMBL/GenBank/DDBJ whole genome shotgun (WGS) entry which is preliminary data.</text>
</comment>
<comment type="subcellular location">
    <subcellularLocation>
        <location evidence="1">Membrane</location>
        <topology evidence="1">Single-pass membrane protein</topology>
    </subcellularLocation>
</comment>
<feature type="region of interest" description="Disordered" evidence="5">
    <location>
        <begin position="251"/>
        <end position="276"/>
    </location>
</feature>
<dbReference type="GO" id="GO:0008237">
    <property type="term" value="F:metallopeptidase activity"/>
    <property type="evidence" value="ECO:0007669"/>
    <property type="project" value="UniProtKB-KW"/>
</dbReference>
<dbReference type="Pfam" id="PF04228">
    <property type="entry name" value="Zn_peptidase"/>
    <property type="match status" value="1"/>
</dbReference>
<evidence type="ECO:0000256" key="2">
    <source>
        <dbReference type="ARBA" id="ARBA00022692"/>
    </source>
</evidence>
<dbReference type="PANTHER" id="PTHR30168:SF0">
    <property type="entry name" value="INNER MEMBRANE PROTEIN"/>
    <property type="match status" value="1"/>
</dbReference>
<evidence type="ECO:0000256" key="5">
    <source>
        <dbReference type="SAM" id="MobiDB-lite"/>
    </source>
</evidence>
<dbReference type="InterPro" id="IPR007343">
    <property type="entry name" value="Uncharacterised_pept_Zn_put"/>
</dbReference>
<dbReference type="Proteomes" id="UP001235712">
    <property type="component" value="Unassembled WGS sequence"/>
</dbReference>
<name>A0ABT9P7A1_9ACTN</name>
<organism evidence="7 8">
    <name type="scientific">Kineosporia succinea</name>
    <dbReference type="NCBI Taxonomy" id="84632"/>
    <lineage>
        <taxon>Bacteria</taxon>
        <taxon>Bacillati</taxon>
        <taxon>Actinomycetota</taxon>
        <taxon>Actinomycetes</taxon>
        <taxon>Kineosporiales</taxon>
        <taxon>Kineosporiaceae</taxon>
        <taxon>Kineosporia</taxon>
    </lineage>
</organism>
<evidence type="ECO:0000256" key="6">
    <source>
        <dbReference type="SAM" id="Phobius"/>
    </source>
</evidence>
<gene>
    <name evidence="7" type="ORF">J2S57_004329</name>
</gene>
<accession>A0ABT9P7A1</accession>
<evidence type="ECO:0000256" key="1">
    <source>
        <dbReference type="ARBA" id="ARBA00004167"/>
    </source>
</evidence>
<dbReference type="EMBL" id="JAUSQZ010000001">
    <property type="protein sequence ID" value="MDP9828580.1"/>
    <property type="molecule type" value="Genomic_DNA"/>
</dbReference>
<reference evidence="7 8" key="1">
    <citation type="submission" date="2023-07" db="EMBL/GenBank/DDBJ databases">
        <title>Sequencing the genomes of 1000 actinobacteria strains.</title>
        <authorList>
            <person name="Klenk H.-P."/>
        </authorList>
    </citation>
    <scope>NUCLEOTIDE SEQUENCE [LARGE SCALE GENOMIC DNA]</scope>
    <source>
        <strain evidence="7 8">DSM 44388</strain>
    </source>
</reference>
<keyword evidence="7" id="KW-0482">Metalloprotease</keyword>
<keyword evidence="3 6" id="KW-1133">Transmembrane helix</keyword>
<proteinExistence type="predicted"/>